<feature type="compositionally biased region" description="Low complexity" evidence="1">
    <location>
        <begin position="427"/>
        <end position="449"/>
    </location>
</feature>
<sequence>MIQMLDHTSVTEGAKKLSVEHLIASSQIVKSYLPWCNIVDIQSLVQRGKESKNHIMLHGLHHVKAITDTPNSLHAVVNAGVESMPIIQWLVCKYNQAKVALSDASAQGLPAHKYQALKVDHNKKMQRLAKTLHQLQHQTMIEHTYKEKEDLNIHALLGQLFGGAGPAAAAQELSQQLQAGGDTNDNDSSDQAGSSTMHQASFTIGDHTNMADSAISILLNFGQHAVLELPDYNIKLELQLLDIVQFRSNIVYHKTTQHLSDQALVAPPVYLQAASSMANLLMKMEVQVKDENGVAHVIETSDIGGYQPDTISKVVTILARNINTNYETVKVIQEFIASVRDDYLQQLEDLSNEWRSAAPATPPLTAAAALTIPVAALSSVVPEASAIATSLASVSHTSATPSSTVPATFTTPVATSSAPAAHSSATASSATASSATASSATASSATTSSLKPAESTASNGNSLATAKHSTLKHQVIILCTCSNFGQSICHILGISKALKCHTVTEEEDQKAEG</sequence>
<keyword evidence="3" id="KW-1185">Reference proteome</keyword>
<protein>
    <submittedName>
        <fullName evidence="2">Uncharacterized protein</fullName>
    </submittedName>
</protein>
<evidence type="ECO:0000313" key="2">
    <source>
        <dbReference type="EMBL" id="SYW80737.1"/>
    </source>
</evidence>
<name>A0A8H8QNT6_9BASI</name>
<accession>A0A8H8QNT6</accession>
<dbReference type="Proteomes" id="UP000658997">
    <property type="component" value="Unassembled WGS sequence"/>
</dbReference>
<feature type="region of interest" description="Disordered" evidence="1">
    <location>
        <begin position="427"/>
        <end position="461"/>
    </location>
</feature>
<reference evidence="2" key="1">
    <citation type="submission" date="2018-08" db="EMBL/GenBank/DDBJ databases">
        <authorList>
            <person name="Guldener U."/>
        </authorList>
    </citation>
    <scope>NUCLEOTIDE SEQUENCE</scope>
    <source>
        <strain evidence="2">UB2</strain>
    </source>
</reference>
<gene>
    <name evidence="2" type="ORF">UBRO2_03951</name>
</gene>
<organism evidence="2 3">
    <name type="scientific">Ustilago bromivora</name>
    <dbReference type="NCBI Taxonomy" id="307758"/>
    <lineage>
        <taxon>Eukaryota</taxon>
        <taxon>Fungi</taxon>
        <taxon>Dikarya</taxon>
        <taxon>Basidiomycota</taxon>
        <taxon>Ustilaginomycotina</taxon>
        <taxon>Ustilaginomycetes</taxon>
        <taxon>Ustilaginales</taxon>
        <taxon>Ustilaginaceae</taxon>
        <taxon>Ustilago</taxon>
    </lineage>
</organism>
<dbReference type="Gene3D" id="3.60.130.30">
    <property type="match status" value="1"/>
</dbReference>
<evidence type="ECO:0000313" key="3">
    <source>
        <dbReference type="Proteomes" id="UP000658997"/>
    </source>
</evidence>
<dbReference type="EMBL" id="ULHB01000083">
    <property type="protein sequence ID" value="SYW80737.1"/>
    <property type="molecule type" value="Genomic_DNA"/>
</dbReference>
<proteinExistence type="predicted"/>
<comment type="caution">
    <text evidence="2">The sequence shown here is derived from an EMBL/GenBank/DDBJ whole genome shotgun (WGS) entry which is preliminary data.</text>
</comment>
<dbReference type="AlphaFoldDB" id="A0A8H8QNT6"/>
<evidence type="ECO:0000256" key="1">
    <source>
        <dbReference type="SAM" id="MobiDB-lite"/>
    </source>
</evidence>